<name>A0A0L7M5M3_PLAF4</name>
<dbReference type="KEGG" id="pfd:PFDG_04512"/>
<dbReference type="OrthoDB" id="5876363at2759"/>
<organism evidence="1 2">
    <name type="scientific">Plasmodium falciparum (isolate Dd2)</name>
    <dbReference type="NCBI Taxonomy" id="57267"/>
    <lineage>
        <taxon>Eukaryota</taxon>
        <taxon>Sar</taxon>
        <taxon>Alveolata</taxon>
        <taxon>Apicomplexa</taxon>
        <taxon>Aconoidasida</taxon>
        <taxon>Haemosporida</taxon>
        <taxon>Plasmodiidae</taxon>
        <taxon>Plasmodium</taxon>
        <taxon>Plasmodium (Laverania)</taxon>
    </lineage>
</organism>
<sequence length="76" mass="8797">MEPTTETKTEEIDLEKYTHSGSIANTTLKKVIEKCEAKFGELCEYGEKFMKDELDKVYTKKEKGNKVEKDKFPSNN</sequence>
<evidence type="ECO:0000313" key="2">
    <source>
        <dbReference type="Proteomes" id="UP000054282"/>
    </source>
</evidence>
<dbReference type="InterPro" id="IPR036005">
    <property type="entry name" value="Creatinase/aminopeptidase-like"/>
</dbReference>
<dbReference type="AlphaFoldDB" id="A0A0L7M5M3"/>
<dbReference type="Proteomes" id="UP000054282">
    <property type="component" value="Unassembled WGS sequence"/>
</dbReference>
<reference evidence="2" key="2">
    <citation type="submission" date="2006-09" db="EMBL/GenBank/DDBJ databases">
        <title>The genome sequence of Plasmodium falciparum Dd2.</title>
        <authorList>
            <consortium name="The Broad Institute Genome Sequencing Platform"/>
            <person name="Birren B."/>
            <person name="Lander E."/>
            <person name="Galagan J."/>
            <person name="Nusbaum C."/>
            <person name="Devon K."/>
            <person name="Henn M."/>
            <person name="Jaffe D."/>
            <person name="Butler J."/>
            <person name="Alvarez P."/>
            <person name="Gnerre S."/>
            <person name="Grabherr M."/>
            <person name="Kleber M."/>
            <person name="Mauceli E."/>
            <person name="Brockman W."/>
            <person name="MacCallum I.A."/>
            <person name="Rounsley S."/>
            <person name="Young S."/>
            <person name="LaButti K."/>
            <person name="Pushparaj V."/>
            <person name="DeCaprio D."/>
            <person name="Crawford M."/>
            <person name="Koehrsen M."/>
            <person name="Engels R."/>
            <person name="Montgomery P."/>
            <person name="Pearson M."/>
            <person name="Howarth C."/>
            <person name="Larson L."/>
            <person name="Luoma S."/>
            <person name="White J."/>
            <person name="Kodira C."/>
            <person name="Zeng Q."/>
            <person name="O'Leary S."/>
            <person name="Yandava C."/>
            <person name="Alvarado L."/>
            <person name="Wirth D."/>
            <person name="Volkman S."/>
            <person name="Hartl D."/>
        </authorList>
    </citation>
    <scope>NUCLEOTIDE SEQUENCE [LARGE SCALE GENOMIC DNA]</scope>
</reference>
<accession>A0A0L7M5M3</accession>
<proteinExistence type="predicted"/>
<evidence type="ECO:0000313" key="1">
    <source>
        <dbReference type="EMBL" id="KOB88131.1"/>
    </source>
</evidence>
<dbReference type="EMBL" id="DS016898">
    <property type="protein sequence ID" value="KOB88131.1"/>
    <property type="molecule type" value="Genomic_DNA"/>
</dbReference>
<dbReference type="Gene3D" id="3.90.230.10">
    <property type="entry name" value="Creatinase/methionine aminopeptidase superfamily"/>
    <property type="match status" value="1"/>
</dbReference>
<gene>
    <name evidence="1" type="ORF">PFDG_04512</name>
</gene>
<protein>
    <submittedName>
        <fullName evidence="1">Uncharacterized protein</fullName>
    </submittedName>
</protein>
<reference evidence="2" key="1">
    <citation type="submission" date="2006-09" db="EMBL/GenBank/DDBJ databases">
        <title>Annotation of Plasmodium falciparum Dd2.</title>
        <authorList>
            <consortium name="The Broad Institute Genome Sequencing Platform"/>
            <person name="Volkman S.K."/>
            <person name="Neafsey D.E."/>
            <person name="Dash A.P."/>
            <person name="Chitnis C.E."/>
            <person name="Hartl D.L."/>
            <person name="Young S.K."/>
            <person name="Zeng Q."/>
            <person name="Koehrsen M."/>
            <person name="Alvarado L."/>
            <person name="Berlin A."/>
            <person name="Borenstein D."/>
            <person name="Chapman S.B."/>
            <person name="Chen Z."/>
            <person name="Engels R."/>
            <person name="Freedman E."/>
            <person name="Gellesch M."/>
            <person name="Goldberg J."/>
            <person name="Griggs A."/>
            <person name="Gujja S."/>
            <person name="Heilman E.R."/>
            <person name="Heiman D.I."/>
            <person name="Howarth C."/>
            <person name="Jen D."/>
            <person name="Larson L."/>
            <person name="Mehta T."/>
            <person name="Neiman D."/>
            <person name="Park D."/>
            <person name="Pearson M."/>
            <person name="Roberts A."/>
            <person name="Saif S."/>
            <person name="Shea T."/>
            <person name="Shenoy N."/>
            <person name="Sisk P."/>
            <person name="Stolte C."/>
            <person name="Sykes S."/>
            <person name="Walk T."/>
            <person name="White J."/>
            <person name="Yandava C."/>
            <person name="Haas B."/>
            <person name="Henn M.R."/>
            <person name="Nusbaum C."/>
            <person name="Birren B."/>
        </authorList>
    </citation>
    <scope>NUCLEOTIDE SEQUENCE [LARGE SCALE GENOMIC DNA]</scope>
</reference>